<accession>A0A8S5NNN8</accession>
<name>A0A8S5NNN8_9CAUD</name>
<protein>
    <recommendedName>
        <fullName evidence="1">Reverse transcriptase domain-containing protein</fullName>
    </recommendedName>
</protein>
<reference evidence="2" key="1">
    <citation type="journal article" date="2021" name="Proc. Natl. Acad. Sci. U.S.A.">
        <title>A Catalog of Tens of Thousands of Viruses from Human Metagenomes Reveals Hidden Associations with Chronic Diseases.</title>
        <authorList>
            <person name="Tisza M.J."/>
            <person name="Buck C.B."/>
        </authorList>
    </citation>
    <scope>NUCLEOTIDE SEQUENCE</scope>
    <source>
        <strain evidence="2">CtGMq5</strain>
    </source>
</reference>
<dbReference type="EMBL" id="BK015206">
    <property type="protein sequence ID" value="DAD95890.1"/>
    <property type="molecule type" value="Genomic_DNA"/>
</dbReference>
<evidence type="ECO:0000313" key="2">
    <source>
        <dbReference type="EMBL" id="DAD95890.1"/>
    </source>
</evidence>
<evidence type="ECO:0000259" key="1">
    <source>
        <dbReference type="PROSITE" id="PS50878"/>
    </source>
</evidence>
<dbReference type="Pfam" id="PF00078">
    <property type="entry name" value="RVT_1"/>
    <property type="match status" value="1"/>
</dbReference>
<sequence>MWKASVARYNAHFIKYAVMQSRDLYTGKFKCSGFFIFWIIERGKRRHVHSLHYAERVIRRSCCINAIVPILSSGLIYDNGASLKGKGVSFSVMRCAVHLHQYFRETGSNDGYILVIDFKGYFNHILHKPLMENVIDRYILDPALNALVKQFISASDMETDSEKGKGLYIGPEDSQIYAISYPSSIDHHIKDKWGLRFYARYNDDSYIMLKSKEKLLEYKQQLFSLYDALGIIPNQKKTQIIKISRGFTYLKTKYFLTETGKVIMKPDHNAIVRERRKLKKLKKFYDSEILTLQQICQQYMSWRGAILKKDAFRSVKNMDKLFYSLYHVRPWRYKKDKKRRGEYEQRTA</sequence>
<dbReference type="InterPro" id="IPR043502">
    <property type="entry name" value="DNA/RNA_pol_sf"/>
</dbReference>
<organism evidence="2">
    <name type="scientific">Siphoviridae sp. ctGMq5</name>
    <dbReference type="NCBI Taxonomy" id="2826220"/>
    <lineage>
        <taxon>Viruses</taxon>
        <taxon>Duplodnaviria</taxon>
        <taxon>Heunggongvirae</taxon>
        <taxon>Uroviricota</taxon>
        <taxon>Caudoviricetes</taxon>
    </lineage>
</organism>
<dbReference type="PROSITE" id="PS50878">
    <property type="entry name" value="RT_POL"/>
    <property type="match status" value="1"/>
</dbReference>
<proteinExistence type="predicted"/>
<dbReference type="InterPro" id="IPR000477">
    <property type="entry name" value="RT_dom"/>
</dbReference>
<feature type="domain" description="Reverse transcriptase" evidence="1">
    <location>
        <begin position="1"/>
        <end position="307"/>
    </location>
</feature>
<dbReference type="SUPFAM" id="SSF56672">
    <property type="entry name" value="DNA/RNA polymerases"/>
    <property type="match status" value="1"/>
</dbReference>